<evidence type="ECO:0000313" key="3">
    <source>
        <dbReference type="Proteomes" id="UP000034181"/>
    </source>
</evidence>
<feature type="non-terminal residue" evidence="2">
    <location>
        <position position="61"/>
    </location>
</feature>
<proteinExistence type="predicted"/>
<gene>
    <name evidence="2" type="ORF">US96_C0030G0001</name>
</gene>
<dbReference type="Pfam" id="PF14213">
    <property type="entry name" value="DUF4325"/>
    <property type="match status" value="1"/>
</dbReference>
<evidence type="ECO:0000313" key="2">
    <source>
        <dbReference type="EMBL" id="KKQ74521.1"/>
    </source>
</evidence>
<feature type="domain" description="DUF4325" evidence="1">
    <location>
        <begin position="20"/>
        <end position="59"/>
    </location>
</feature>
<sequence length="61" mass="7026">MRVIKIYKYAGVFAENKDVAREIRITLLTPLIKQEKGVILDFNKVEATTQSFMHALLSEIM</sequence>
<name>A0A0G0NBN9_9BACT</name>
<dbReference type="InterPro" id="IPR025474">
    <property type="entry name" value="DUF4325"/>
</dbReference>
<dbReference type="AlphaFoldDB" id="A0A0G0NBN9"/>
<evidence type="ECO:0000259" key="1">
    <source>
        <dbReference type="Pfam" id="PF14213"/>
    </source>
</evidence>
<accession>A0A0G0NBN9</accession>
<comment type="caution">
    <text evidence="2">The sequence shown here is derived from an EMBL/GenBank/DDBJ whole genome shotgun (WGS) entry which is preliminary data.</text>
</comment>
<dbReference type="Proteomes" id="UP000034181">
    <property type="component" value="Unassembled WGS sequence"/>
</dbReference>
<reference evidence="2 3" key="1">
    <citation type="journal article" date="2015" name="Nature">
        <title>rRNA introns, odd ribosomes, and small enigmatic genomes across a large radiation of phyla.</title>
        <authorList>
            <person name="Brown C.T."/>
            <person name="Hug L.A."/>
            <person name="Thomas B.C."/>
            <person name="Sharon I."/>
            <person name="Castelle C.J."/>
            <person name="Singh A."/>
            <person name="Wilkins M.J."/>
            <person name="Williams K.H."/>
            <person name="Banfield J.F."/>
        </authorList>
    </citation>
    <scope>NUCLEOTIDE SEQUENCE [LARGE SCALE GENOMIC DNA]</scope>
</reference>
<protein>
    <recommendedName>
        <fullName evidence="1">DUF4325 domain-containing protein</fullName>
    </recommendedName>
</protein>
<organism evidence="2 3">
    <name type="scientific">Candidatus Woesebacteria bacterium GW2011_GWB1_38_5b</name>
    <dbReference type="NCBI Taxonomy" id="1618569"/>
    <lineage>
        <taxon>Bacteria</taxon>
        <taxon>Candidatus Woeseibacteriota</taxon>
    </lineage>
</organism>
<dbReference type="EMBL" id="LBUZ01000030">
    <property type="protein sequence ID" value="KKQ74521.1"/>
    <property type="molecule type" value="Genomic_DNA"/>
</dbReference>